<dbReference type="EMBL" id="AVOT02052044">
    <property type="protein sequence ID" value="MBW0546998.1"/>
    <property type="molecule type" value="Genomic_DNA"/>
</dbReference>
<proteinExistence type="predicted"/>
<name>A0A9Q3IME8_9BASI</name>
<dbReference type="AlphaFoldDB" id="A0A9Q3IME8"/>
<sequence length="185" mass="20889">MYWIWSNYHDDLEDYINICRKMKVELDAIKINIKDLLLSLSILGNLPEKIDSTSSALTTSSHPYKITHYCANRKHNPNCTSQYKEQCFSKNPNLRPARRNNKRRYPANIPESAQESALITGSSAAFCFIKLIIDCDATHHMFNSKILFSTLNKIPPLRTASGDSSSSLEAEALGTMNLECKGETL</sequence>
<organism evidence="1 2">
    <name type="scientific">Austropuccinia psidii MF-1</name>
    <dbReference type="NCBI Taxonomy" id="1389203"/>
    <lineage>
        <taxon>Eukaryota</taxon>
        <taxon>Fungi</taxon>
        <taxon>Dikarya</taxon>
        <taxon>Basidiomycota</taxon>
        <taxon>Pucciniomycotina</taxon>
        <taxon>Pucciniomycetes</taxon>
        <taxon>Pucciniales</taxon>
        <taxon>Sphaerophragmiaceae</taxon>
        <taxon>Austropuccinia</taxon>
    </lineage>
</organism>
<keyword evidence="2" id="KW-1185">Reference proteome</keyword>
<dbReference type="OrthoDB" id="3251181at2759"/>
<evidence type="ECO:0000313" key="1">
    <source>
        <dbReference type="EMBL" id="MBW0546998.1"/>
    </source>
</evidence>
<protein>
    <submittedName>
        <fullName evidence="1">Uncharacterized protein</fullName>
    </submittedName>
</protein>
<reference evidence="1" key="1">
    <citation type="submission" date="2021-03" db="EMBL/GenBank/DDBJ databases">
        <title>Draft genome sequence of rust myrtle Austropuccinia psidii MF-1, a brazilian biotype.</title>
        <authorList>
            <person name="Quecine M.C."/>
            <person name="Pachon D.M.R."/>
            <person name="Bonatelli M.L."/>
            <person name="Correr F.H."/>
            <person name="Franceschini L.M."/>
            <person name="Leite T.F."/>
            <person name="Margarido G.R.A."/>
            <person name="Almeida C.A."/>
            <person name="Ferrarezi J.A."/>
            <person name="Labate C.A."/>
        </authorList>
    </citation>
    <scope>NUCLEOTIDE SEQUENCE</scope>
    <source>
        <strain evidence="1">MF-1</strain>
    </source>
</reference>
<comment type="caution">
    <text evidence="1">The sequence shown here is derived from an EMBL/GenBank/DDBJ whole genome shotgun (WGS) entry which is preliminary data.</text>
</comment>
<accession>A0A9Q3IME8</accession>
<evidence type="ECO:0000313" key="2">
    <source>
        <dbReference type="Proteomes" id="UP000765509"/>
    </source>
</evidence>
<dbReference type="Proteomes" id="UP000765509">
    <property type="component" value="Unassembled WGS sequence"/>
</dbReference>
<gene>
    <name evidence="1" type="ORF">O181_086713</name>
</gene>